<dbReference type="PANTHER" id="PTHR32444">
    <property type="entry name" value="BULB-TYPE LECTIN DOMAIN-CONTAINING PROTEIN"/>
    <property type="match status" value="1"/>
</dbReference>
<feature type="transmembrane region" description="Helical" evidence="1">
    <location>
        <begin position="124"/>
        <end position="143"/>
    </location>
</feature>
<gene>
    <name evidence="3" type="ORF">FPE_LOCUS13921</name>
</gene>
<dbReference type="PANTHER" id="PTHR32444:SF150">
    <property type="entry name" value="NON-SPECIFIC SERINE_THREONINE PROTEIN KINASE"/>
    <property type="match status" value="1"/>
</dbReference>
<evidence type="ECO:0000313" key="3">
    <source>
        <dbReference type="EMBL" id="CAI9766491.1"/>
    </source>
</evidence>
<keyword evidence="4" id="KW-1185">Reference proteome</keyword>
<proteinExistence type="predicted"/>
<dbReference type="PROSITE" id="PS50948">
    <property type="entry name" value="PAN"/>
    <property type="match status" value="1"/>
</dbReference>
<evidence type="ECO:0000256" key="1">
    <source>
        <dbReference type="SAM" id="Phobius"/>
    </source>
</evidence>
<dbReference type="CDD" id="cd01098">
    <property type="entry name" value="PAN_AP_plant"/>
    <property type="match status" value="1"/>
</dbReference>
<dbReference type="Proteomes" id="UP000834106">
    <property type="component" value="Chromosome 8"/>
</dbReference>
<evidence type="ECO:0000259" key="2">
    <source>
        <dbReference type="PROSITE" id="PS50948"/>
    </source>
</evidence>
<keyword evidence="1" id="KW-0472">Membrane</keyword>
<feature type="domain" description="Apple" evidence="2">
    <location>
        <begin position="30"/>
        <end position="114"/>
    </location>
</feature>
<dbReference type="Pfam" id="PF08276">
    <property type="entry name" value="PAN_2"/>
    <property type="match status" value="1"/>
</dbReference>
<dbReference type="AlphaFoldDB" id="A0AAD1ZEB1"/>
<evidence type="ECO:0000313" key="4">
    <source>
        <dbReference type="Proteomes" id="UP000834106"/>
    </source>
</evidence>
<sequence>MLRGYEPKNKPEWDGGNWICRCKIKTLLQCERDNNAMDKSREDIFQRLTMVKVPDFIQWSSVPENECKSLCLRNCSCLAYSHDSYIGCMYLSESLVDTQQNKDEGGLDLYILVLYSERGFLKKFVMKKMVVAALLVTISMALLKGGHAFGLPPCCEHEFGYDPKCCHHALAAAARLAKP</sequence>
<keyword evidence="1" id="KW-0812">Transmembrane</keyword>
<organism evidence="3 4">
    <name type="scientific">Fraxinus pennsylvanica</name>
    <dbReference type="NCBI Taxonomy" id="56036"/>
    <lineage>
        <taxon>Eukaryota</taxon>
        <taxon>Viridiplantae</taxon>
        <taxon>Streptophyta</taxon>
        <taxon>Embryophyta</taxon>
        <taxon>Tracheophyta</taxon>
        <taxon>Spermatophyta</taxon>
        <taxon>Magnoliopsida</taxon>
        <taxon>eudicotyledons</taxon>
        <taxon>Gunneridae</taxon>
        <taxon>Pentapetalae</taxon>
        <taxon>asterids</taxon>
        <taxon>lamiids</taxon>
        <taxon>Lamiales</taxon>
        <taxon>Oleaceae</taxon>
        <taxon>Oleeae</taxon>
        <taxon>Fraxinus</taxon>
    </lineage>
</organism>
<keyword evidence="1" id="KW-1133">Transmembrane helix</keyword>
<protein>
    <recommendedName>
        <fullName evidence="2">Apple domain-containing protein</fullName>
    </recommendedName>
</protein>
<name>A0AAD1ZEB1_9LAMI</name>
<dbReference type="SMART" id="SM00473">
    <property type="entry name" value="PAN_AP"/>
    <property type="match status" value="1"/>
</dbReference>
<accession>A0AAD1ZEB1</accession>
<dbReference type="InterPro" id="IPR003609">
    <property type="entry name" value="Pan_app"/>
</dbReference>
<dbReference type="EMBL" id="OU503043">
    <property type="protein sequence ID" value="CAI9766491.1"/>
    <property type="molecule type" value="Genomic_DNA"/>
</dbReference>
<reference evidence="3" key="1">
    <citation type="submission" date="2023-05" db="EMBL/GenBank/DDBJ databases">
        <authorList>
            <person name="Huff M."/>
        </authorList>
    </citation>
    <scope>NUCLEOTIDE SEQUENCE</scope>
</reference>